<dbReference type="Gene3D" id="3.20.20.80">
    <property type="entry name" value="Glycosidases"/>
    <property type="match status" value="2"/>
</dbReference>
<evidence type="ECO:0008006" key="3">
    <source>
        <dbReference type="Google" id="ProtNLM"/>
    </source>
</evidence>
<name>A0ABU4KZS0_9ACTN</name>
<comment type="caution">
    <text evidence="1">The sequence shown here is derived from an EMBL/GenBank/DDBJ whole genome shotgun (WGS) entry which is preliminary data.</text>
</comment>
<accession>A0ABU4KZS0</accession>
<dbReference type="InterPro" id="IPR017853">
    <property type="entry name" value="GH"/>
</dbReference>
<organism evidence="1 2">
    <name type="scientific">Streptomyces griseiscabiei</name>
    <dbReference type="NCBI Taxonomy" id="2993540"/>
    <lineage>
        <taxon>Bacteria</taxon>
        <taxon>Bacillati</taxon>
        <taxon>Actinomycetota</taxon>
        <taxon>Actinomycetes</taxon>
        <taxon>Kitasatosporales</taxon>
        <taxon>Streptomycetaceae</taxon>
        <taxon>Streptomyces</taxon>
    </lineage>
</organism>
<evidence type="ECO:0000313" key="1">
    <source>
        <dbReference type="EMBL" id="MDX2908580.1"/>
    </source>
</evidence>
<keyword evidence="2" id="KW-1185">Reference proteome</keyword>
<sequence>MVNSDETKGYPDFDTVRRALRKRRAVLGGSYLVPEFLCDSASNHSNPVDVGDPYTFFSDLFDRILADNRHDGDTPRGICSTDRIYQSFPRTFAALNGRIGTALTQIAFLPFLRDRVGITIFICLPVGRIGHTNRKGERGSPFAVSNPFDIDQSLGDPLLPEVPVVVQYRALIQACELLGIRPGSIVPMATLAVDSPLFASIPKLGFWWRAEPGELVYCAATTQGMSRQPDLSTPNIDSRTANRFVPAPDAKAVTAVENVTGRHHVVQDDSDAGMVTLANAFPDVLAGDATTYTWSDVAAVRYTRGDVPPPAGRRCPTAYDPEQPAWDLMPALLAWRYHELGERVFLIDVGPSVPPELLRRARCLAGAWRPDFAMRLGSLGAGYLSSVDAEHLLRDLRQVATDVAGGADEDMVFISEELWDFDLPDADFDAVCGPLIYCVSAHTHNLPVLTRSLAHHLRVLQGRSGGSPFLAGVGNHDTFPALPWASALLQVVYEFLPDAVPLIFSGTEWGAGVITNKEFGFDTAPDLLRKRTLLGDEILALFNDVPIDWREVGPECRQLDLTGQLLAASRELGDLAGWEYATYFPEPDLAPNCFGYIRHCPEAGSRLVVLANWSPVATVIQWKLPSASLVLVVPFDGLPPFLRTDQMITLPARSIIVTLDSQDDLAGQPAAS</sequence>
<dbReference type="EMBL" id="JARAVY010000002">
    <property type="protein sequence ID" value="MDX2908580.1"/>
    <property type="molecule type" value="Genomic_DNA"/>
</dbReference>
<reference evidence="1 2" key="1">
    <citation type="journal article" date="2023" name="Microb. Genom.">
        <title>Mesoterricola silvestris gen. nov., sp. nov., Mesoterricola sediminis sp. nov., Geothrix oryzae sp. nov., Geothrix edaphica sp. nov., Geothrix rubra sp. nov., and Geothrix limicola sp. nov., six novel members of Acidobacteriota isolated from soils.</title>
        <authorList>
            <person name="Weisberg A.J."/>
            <person name="Pearce E."/>
            <person name="Kramer C.G."/>
            <person name="Chang J.H."/>
            <person name="Clarke C.R."/>
        </authorList>
    </citation>
    <scope>NUCLEOTIDE SEQUENCE [LARGE SCALE GENOMIC DNA]</scope>
    <source>
        <strain evidence="1 2">NRRL_B-2795</strain>
    </source>
</reference>
<dbReference type="Proteomes" id="UP001271723">
    <property type="component" value="Unassembled WGS sequence"/>
</dbReference>
<proteinExistence type="predicted"/>
<protein>
    <recommendedName>
        <fullName evidence="3">DUF3459 domain-containing protein</fullName>
    </recommendedName>
</protein>
<dbReference type="RefSeq" id="WP_143673156.1">
    <property type="nucleotide sequence ID" value="NZ_JAGJBZ010000002.1"/>
</dbReference>
<evidence type="ECO:0000313" key="2">
    <source>
        <dbReference type="Proteomes" id="UP001271723"/>
    </source>
</evidence>
<dbReference type="SUPFAM" id="SSF51445">
    <property type="entry name" value="(Trans)glycosidases"/>
    <property type="match status" value="1"/>
</dbReference>
<gene>
    <name evidence="1" type="ORF">PV517_07660</name>
</gene>